<keyword evidence="4" id="KW-1185">Reference proteome</keyword>
<feature type="domain" description="AbiTii" evidence="2">
    <location>
        <begin position="2"/>
        <end position="196"/>
    </location>
</feature>
<sequence length="297" mass="33280">MIKALITDIAYDNIKLSQALTRAKLVENKIKNDTLKKWLNKELEGYDFDDTYLPSYRKVWSVVHLTAELPFGRTQTFPVMLSEDFGAEVIDAINHHRILEPISIVEEQIANIKDIKGVINLPPQQVQLLASVYQEQVKRYGGVIRSGSREVGRVQFQNVLEQTKQKLLDTLMELEDEFPNLLNDYVMNKENSEKVQNIITNNIYGSNNPTSIAAGANVSQTVTVKMISGSDEEKLGQLGVEKKQIEELKSILATSSDKPALTGKIMKWLGSVTASVAGRGLYDNIPAITDFVQKLIE</sequence>
<comment type="caution">
    <text evidence="3">The sequence shown here is derived from an EMBL/GenBank/DDBJ whole genome shotgun (WGS) entry which is preliminary data.</text>
</comment>
<gene>
    <name evidence="3" type="ORF">KK060_19240</name>
</gene>
<name>A0ABS5VX26_9BACT</name>
<evidence type="ECO:0000259" key="2">
    <source>
        <dbReference type="Pfam" id="PF18864"/>
    </source>
</evidence>
<proteinExistence type="predicted"/>
<dbReference type="Pfam" id="PF18864">
    <property type="entry name" value="AbiTii"/>
    <property type="match status" value="1"/>
</dbReference>
<reference evidence="3 4" key="1">
    <citation type="submission" date="2021-05" db="EMBL/GenBank/DDBJ databases">
        <title>A Polyphasic approach of four new species of the genus Ohtaekwangia: Ohtaekwangia histidinii sp. nov., Ohtaekwangia cretensis sp. nov., Ohtaekwangia indiensis sp. nov., Ohtaekwangia reichenbachii sp. nov. from diverse environment.</title>
        <authorList>
            <person name="Octaviana S."/>
        </authorList>
    </citation>
    <scope>NUCLEOTIDE SEQUENCE [LARGE SCALE GENOMIC DNA]</scope>
    <source>
        <strain evidence="3 4">PWU20</strain>
    </source>
</reference>
<protein>
    <recommendedName>
        <fullName evidence="2">AbiTii domain-containing protein</fullName>
    </recommendedName>
</protein>
<evidence type="ECO:0000256" key="1">
    <source>
        <dbReference type="SAM" id="Coils"/>
    </source>
</evidence>
<organism evidence="3 4">
    <name type="scientific">Chryseosolibacter indicus</name>
    <dbReference type="NCBI Taxonomy" id="2782351"/>
    <lineage>
        <taxon>Bacteria</taxon>
        <taxon>Pseudomonadati</taxon>
        <taxon>Bacteroidota</taxon>
        <taxon>Cytophagia</taxon>
        <taxon>Cytophagales</taxon>
        <taxon>Chryseotaleaceae</taxon>
        <taxon>Chryseosolibacter</taxon>
    </lineage>
</organism>
<dbReference type="Proteomes" id="UP000772618">
    <property type="component" value="Unassembled WGS sequence"/>
</dbReference>
<dbReference type="EMBL" id="JAHESD010000055">
    <property type="protein sequence ID" value="MBT1705434.1"/>
    <property type="molecule type" value="Genomic_DNA"/>
</dbReference>
<feature type="coiled-coil region" evidence="1">
    <location>
        <begin position="157"/>
        <end position="184"/>
    </location>
</feature>
<evidence type="ECO:0000313" key="4">
    <source>
        <dbReference type="Proteomes" id="UP000772618"/>
    </source>
</evidence>
<evidence type="ECO:0000313" key="3">
    <source>
        <dbReference type="EMBL" id="MBT1705434.1"/>
    </source>
</evidence>
<dbReference type="InterPro" id="IPR041304">
    <property type="entry name" value="AbiTii"/>
</dbReference>
<dbReference type="RefSeq" id="WP_254155381.1">
    <property type="nucleotide sequence ID" value="NZ_JAHESD010000055.1"/>
</dbReference>
<keyword evidence="1" id="KW-0175">Coiled coil</keyword>
<accession>A0ABS5VX26</accession>